<name>A0A820KAJ4_9BILA</name>
<dbReference type="AlphaFoldDB" id="A0A820KAJ4"/>
<evidence type="ECO:0000256" key="1">
    <source>
        <dbReference type="SAM" id="MobiDB-lite"/>
    </source>
</evidence>
<dbReference type="EMBL" id="CAJOBB010017581">
    <property type="protein sequence ID" value="CAF4340571.1"/>
    <property type="molecule type" value="Genomic_DNA"/>
</dbReference>
<protein>
    <submittedName>
        <fullName evidence="2">Uncharacterized protein</fullName>
    </submittedName>
</protein>
<feature type="non-terminal residue" evidence="2">
    <location>
        <position position="22"/>
    </location>
</feature>
<evidence type="ECO:0000313" key="2">
    <source>
        <dbReference type="EMBL" id="CAF4340571.1"/>
    </source>
</evidence>
<reference evidence="2" key="1">
    <citation type="submission" date="2021-02" db="EMBL/GenBank/DDBJ databases">
        <authorList>
            <person name="Nowell W R."/>
        </authorList>
    </citation>
    <scope>NUCLEOTIDE SEQUENCE</scope>
</reference>
<accession>A0A820KAJ4</accession>
<sequence length="22" mass="2424">MDEGAGVTDRRSSTLPTFINKQ</sequence>
<dbReference type="Proteomes" id="UP000663868">
    <property type="component" value="Unassembled WGS sequence"/>
</dbReference>
<gene>
    <name evidence="2" type="ORF">KXQ929_LOCUS47684</name>
</gene>
<proteinExistence type="predicted"/>
<feature type="compositionally biased region" description="Polar residues" evidence="1">
    <location>
        <begin position="13"/>
        <end position="22"/>
    </location>
</feature>
<comment type="caution">
    <text evidence="2">The sequence shown here is derived from an EMBL/GenBank/DDBJ whole genome shotgun (WGS) entry which is preliminary data.</text>
</comment>
<organism evidence="2 3">
    <name type="scientific">Adineta steineri</name>
    <dbReference type="NCBI Taxonomy" id="433720"/>
    <lineage>
        <taxon>Eukaryota</taxon>
        <taxon>Metazoa</taxon>
        <taxon>Spiralia</taxon>
        <taxon>Gnathifera</taxon>
        <taxon>Rotifera</taxon>
        <taxon>Eurotatoria</taxon>
        <taxon>Bdelloidea</taxon>
        <taxon>Adinetida</taxon>
        <taxon>Adinetidae</taxon>
        <taxon>Adineta</taxon>
    </lineage>
</organism>
<feature type="region of interest" description="Disordered" evidence="1">
    <location>
        <begin position="1"/>
        <end position="22"/>
    </location>
</feature>
<evidence type="ECO:0000313" key="3">
    <source>
        <dbReference type="Proteomes" id="UP000663868"/>
    </source>
</evidence>